<dbReference type="Pfam" id="PF05977">
    <property type="entry name" value="MFS_3"/>
    <property type="match status" value="1"/>
</dbReference>
<evidence type="ECO:0000256" key="3">
    <source>
        <dbReference type="ARBA" id="ARBA00022475"/>
    </source>
</evidence>
<feature type="transmembrane region" description="Helical" evidence="8">
    <location>
        <begin position="58"/>
        <end position="81"/>
    </location>
</feature>
<dbReference type="PANTHER" id="PTHR23513:SF6">
    <property type="entry name" value="MAJOR FACILITATOR SUPERFAMILY ASSOCIATED DOMAIN-CONTAINING PROTEIN"/>
    <property type="match status" value="1"/>
</dbReference>
<proteinExistence type="predicted"/>
<keyword evidence="5 8" id="KW-1133">Transmembrane helix</keyword>
<comment type="caution">
    <text evidence="9">The sequence shown here is derived from an EMBL/GenBank/DDBJ whole genome shotgun (WGS) entry which is preliminary data.</text>
</comment>
<evidence type="ECO:0000313" key="10">
    <source>
        <dbReference type="Proteomes" id="UP000295172"/>
    </source>
</evidence>
<dbReference type="OrthoDB" id="9815525at2"/>
<dbReference type="PANTHER" id="PTHR23513">
    <property type="entry name" value="INTEGRAL MEMBRANE EFFLUX PROTEIN-RELATED"/>
    <property type="match status" value="1"/>
</dbReference>
<dbReference type="InterPro" id="IPR036259">
    <property type="entry name" value="MFS_trans_sf"/>
</dbReference>
<evidence type="ECO:0000256" key="8">
    <source>
        <dbReference type="SAM" id="Phobius"/>
    </source>
</evidence>
<dbReference type="EMBL" id="SMKR01000013">
    <property type="protein sequence ID" value="TDD29210.1"/>
    <property type="molecule type" value="Genomic_DNA"/>
</dbReference>
<reference evidence="9 10" key="1">
    <citation type="submission" date="2019-02" db="EMBL/GenBank/DDBJ databases">
        <title>Draft genome sequences of novel Actinobacteria.</title>
        <authorList>
            <person name="Sahin N."/>
            <person name="Ay H."/>
            <person name="Saygin H."/>
        </authorList>
    </citation>
    <scope>NUCLEOTIDE SEQUENCE [LARGE SCALE GENOMIC DNA]</scope>
    <source>
        <strain evidence="9 10">16K104</strain>
    </source>
</reference>
<sequence>MKYKARVADVADSLPLRRNRPFAFFWTAQLLSNAGTQISELAIPLVAVLLLSASPAEMGVLTALESLPSLLLSVVLGVLVDRVRRRRMLFWCNIGQALLIGSVPLAAAFDVLTMTHLCVVAFAVGGLALGYSLAHVAYVPALVTDRRQLTAANSSIAPDRLRHSSRRSGPWRPAGTGSDGSCRGGCRQSVLLGGCPAASVRARA</sequence>
<dbReference type="RefSeq" id="WP_132316677.1">
    <property type="nucleotide sequence ID" value="NZ_SMKR01000013.1"/>
</dbReference>
<evidence type="ECO:0000256" key="1">
    <source>
        <dbReference type="ARBA" id="ARBA00004651"/>
    </source>
</evidence>
<dbReference type="GO" id="GO:0005886">
    <property type="term" value="C:plasma membrane"/>
    <property type="evidence" value="ECO:0007669"/>
    <property type="project" value="UniProtKB-SubCell"/>
</dbReference>
<evidence type="ECO:0000256" key="7">
    <source>
        <dbReference type="SAM" id="MobiDB-lite"/>
    </source>
</evidence>
<evidence type="ECO:0000256" key="4">
    <source>
        <dbReference type="ARBA" id="ARBA00022692"/>
    </source>
</evidence>
<feature type="transmembrane region" description="Helical" evidence="8">
    <location>
        <begin position="114"/>
        <end position="139"/>
    </location>
</feature>
<dbReference type="InterPro" id="IPR010290">
    <property type="entry name" value="TM_effector"/>
</dbReference>
<evidence type="ECO:0000256" key="6">
    <source>
        <dbReference type="ARBA" id="ARBA00023136"/>
    </source>
</evidence>
<dbReference type="Proteomes" id="UP000295172">
    <property type="component" value="Unassembled WGS sequence"/>
</dbReference>
<feature type="transmembrane region" description="Helical" evidence="8">
    <location>
        <begin position="21"/>
        <end position="52"/>
    </location>
</feature>
<keyword evidence="6 8" id="KW-0472">Membrane</keyword>
<feature type="transmembrane region" description="Helical" evidence="8">
    <location>
        <begin position="88"/>
        <end position="108"/>
    </location>
</feature>
<comment type="subcellular location">
    <subcellularLocation>
        <location evidence="1">Cell membrane</location>
        <topology evidence="1">Multi-pass membrane protein</topology>
    </subcellularLocation>
</comment>
<organism evidence="9 10">
    <name type="scientific">Kribbella turkmenica</name>
    <dbReference type="NCBI Taxonomy" id="2530375"/>
    <lineage>
        <taxon>Bacteria</taxon>
        <taxon>Bacillati</taxon>
        <taxon>Actinomycetota</taxon>
        <taxon>Actinomycetes</taxon>
        <taxon>Propionibacteriales</taxon>
        <taxon>Kribbellaceae</taxon>
        <taxon>Kribbella</taxon>
    </lineage>
</organism>
<dbReference type="Gene3D" id="1.20.1250.20">
    <property type="entry name" value="MFS general substrate transporter like domains"/>
    <property type="match status" value="1"/>
</dbReference>
<dbReference type="AlphaFoldDB" id="A0A4R4XEU8"/>
<evidence type="ECO:0000256" key="2">
    <source>
        <dbReference type="ARBA" id="ARBA00022448"/>
    </source>
</evidence>
<dbReference type="SUPFAM" id="SSF103473">
    <property type="entry name" value="MFS general substrate transporter"/>
    <property type="match status" value="1"/>
</dbReference>
<name>A0A4R4XEU8_9ACTN</name>
<evidence type="ECO:0000313" key="9">
    <source>
        <dbReference type="EMBL" id="TDD29210.1"/>
    </source>
</evidence>
<keyword evidence="10" id="KW-1185">Reference proteome</keyword>
<protein>
    <submittedName>
        <fullName evidence="9">MFS transporter</fullName>
    </submittedName>
</protein>
<keyword evidence="3" id="KW-1003">Cell membrane</keyword>
<accession>A0A4R4XEU8</accession>
<keyword evidence="2" id="KW-0813">Transport</keyword>
<evidence type="ECO:0000256" key="5">
    <source>
        <dbReference type="ARBA" id="ARBA00022989"/>
    </source>
</evidence>
<gene>
    <name evidence="9" type="ORF">E1218_04910</name>
</gene>
<keyword evidence="4 8" id="KW-0812">Transmembrane</keyword>
<feature type="region of interest" description="Disordered" evidence="7">
    <location>
        <begin position="157"/>
        <end position="182"/>
    </location>
</feature>